<reference evidence="1 2" key="1">
    <citation type="submission" date="2019-11" db="EMBL/GenBank/DDBJ databases">
        <title>Whole genome sequence of Oryza granulata.</title>
        <authorList>
            <person name="Li W."/>
        </authorList>
    </citation>
    <scope>NUCLEOTIDE SEQUENCE [LARGE SCALE GENOMIC DNA]</scope>
    <source>
        <strain evidence="2">cv. Menghai</strain>
        <tissue evidence="1">Leaf</tissue>
    </source>
</reference>
<evidence type="ECO:0000313" key="1">
    <source>
        <dbReference type="EMBL" id="KAF0928261.1"/>
    </source>
</evidence>
<dbReference type="EMBL" id="SPHZ02000003">
    <property type="protein sequence ID" value="KAF0928261.1"/>
    <property type="molecule type" value="Genomic_DNA"/>
</dbReference>
<evidence type="ECO:0000313" key="2">
    <source>
        <dbReference type="Proteomes" id="UP000479710"/>
    </source>
</evidence>
<sequence>MTAVVVAVTKEVAVTNIGKGWWPWWFAIRGVVLAYSKIRCRVATGPALEATTYVRLIRVPRNGGGRVGDQHIGFFLLKNTITQNLIMLSNKRQEPSCHRCCCLGQLLPCLPSRSHAT</sequence>
<proteinExistence type="predicted"/>
<keyword evidence="2" id="KW-1185">Reference proteome</keyword>
<accession>A0A6G1EUG9</accession>
<protein>
    <submittedName>
        <fullName evidence="1">Uncharacterized protein</fullName>
    </submittedName>
</protein>
<organism evidence="1 2">
    <name type="scientific">Oryza meyeriana var. granulata</name>
    <dbReference type="NCBI Taxonomy" id="110450"/>
    <lineage>
        <taxon>Eukaryota</taxon>
        <taxon>Viridiplantae</taxon>
        <taxon>Streptophyta</taxon>
        <taxon>Embryophyta</taxon>
        <taxon>Tracheophyta</taxon>
        <taxon>Spermatophyta</taxon>
        <taxon>Magnoliopsida</taxon>
        <taxon>Liliopsida</taxon>
        <taxon>Poales</taxon>
        <taxon>Poaceae</taxon>
        <taxon>BOP clade</taxon>
        <taxon>Oryzoideae</taxon>
        <taxon>Oryzeae</taxon>
        <taxon>Oryzinae</taxon>
        <taxon>Oryza</taxon>
        <taxon>Oryza meyeriana</taxon>
    </lineage>
</organism>
<comment type="caution">
    <text evidence="1">The sequence shown here is derived from an EMBL/GenBank/DDBJ whole genome shotgun (WGS) entry which is preliminary data.</text>
</comment>
<dbReference type="Proteomes" id="UP000479710">
    <property type="component" value="Unassembled WGS sequence"/>
</dbReference>
<dbReference type="OrthoDB" id="10619088at2759"/>
<dbReference type="AlphaFoldDB" id="A0A6G1EUG9"/>
<name>A0A6G1EUG9_9ORYZ</name>
<gene>
    <name evidence="1" type="ORF">E2562_039059</name>
</gene>